<evidence type="ECO:0000313" key="10">
    <source>
        <dbReference type="Proteomes" id="UP001144323"/>
    </source>
</evidence>
<feature type="domain" description="Histidine kinase" evidence="7">
    <location>
        <begin position="170"/>
        <end position="385"/>
    </location>
</feature>
<dbReference type="Gene3D" id="3.30.565.10">
    <property type="entry name" value="Histidine kinase-like ATPase, C-terminal domain"/>
    <property type="match status" value="1"/>
</dbReference>
<dbReference type="SUPFAM" id="SSF47384">
    <property type="entry name" value="Homodimeric domain of signal transducing histidine kinase"/>
    <property type="match status" value="1"/>
</dbReference>
<dbReference type="InterPro" id="IPR003661">
    <property type="entry name" value="HisK_dim/P_dom"/>
</dbReference>
<dbReference type="InterPro" id="IPR000014">
    <property type="entry name" value="PAS"/>
</dbReference>
<dbReference type="InterPro" id="IPR013655">
    <property type="entry name" value="PAS_fold_3"/>
</dbReference>
<keyword evidence="3" id="KW-0597">Phosphoprotein</keyword>
<dbReference type="SMART" id="SM00387">
    <property type="entry name" value="HATPase_c"/>
    <property type="match status" value="1"/>
</dbReference>
<dbReference type="InterPro" id="IPR052162">
    <property type="entry name" value="Sensor_kinase/Photoreceptor"/>
</dbReference>
<dbReference type="CDD" id="cd00130">
    <property type="entry name" value="PAS"/>
    <property type="match status" value="1"/>
</dbReference>
<dbReference type="EMBL" id="BSEC01000008">
    <property type="protein sequence ID" value="GLI96140.1"/>
    <property type="molecule type" value="Genomic_DNA"/>
</dbReference>
<accession>A0A9W6LUT1</accession>
<dbReference type="Pfam" id="PF02518">
    <property type="entry name" value="HATPase_c"/>
    <property type="match status" value="1"/>
</dbReference>
<dbReference type="PRINTS" id="PR00344">
    <property type="entry name" value="BCTRLSENSOR"/>
</dbReference>
<comment type="caution">
    <text evidence="9">The sequence shown here is derived from an EMBL/GenBank/DDBJ whole genome shotgun (WGS) entry which is preliminary data.</text>
</comment>
<evidence type="ECO:0000256" key="1">
    <source>
        <dbReference type="ARBA" id="ARBA00000085"/>
    </source>
</evidence>
<protein>
    <recommendedName>
        <fullName evidence="2">histidine kinase</fullName>
        <ecNumber evidence="2">2.7.13.3</ecNumber>
    </recommendedName>
</protein>
<evidence type="ECO:0000259" key="8">
    <source>
        <dbReference type="PROSITE" id="PS50113"/>
    </source>
</evidence>
<name>A0A9W6LUT1_9HYPH</name>
<dbReference type="InterPro" id="IPR036097">
    <property type="entry name" value="HisK_dim/P_sf"/>
</dbReference>
<evidence type="ECO:0000259" key="7">
    <source>
        <dbReference type="PROSITE" id="PS50109"/>
    </source>
</evidence>
<keyword evidence="10" id="KW-1185">Reference proteome</keyword>
<dbReference type="InterPro" id="IPR036890">
    <property type="entry name" value="HATPase_C_sf"/>
</dbReference>
<evidence type="ECO:0000256" key="6">
    <source>
        <dbReference type="SAM" id="MobiDB-lite"/>
    </source>
</evidence>
<organism evidence="9 10">
    <name type="scientific">Methylocystis echinoides</name>
    <dbReference type="NCBI Taxonomy" id="29468"/>
    <lineage>
        <taxon>Bacteria</taxon>
        <taxon>Pseudomonadati</taxon>
        <taxon>Pseudomonadota</taxon>
        <taxon>Alphaproteobacteria</taxon>
        <taxon>Hyphomicrobiales</taxon>
        <taxon>Methylocystaceae</taxon>
        <taxon>Methylocystis</taxon>
    </lineage>
</organism>
<evidence type="ECO:0000256" key="5">
    <source>
        <dbReference type="ARBA" id="ARBA00022777"/>
    </source>
</evidence>
<evidence type="ECO:0000256" key="3">
    <source>
        <dbReference type="ARBA" id="ARBA00022553"/>
    </source>
</evidence>
<evidence type="ECO:0000256" key="2">
    <source>
        <dbReference type="ARBA" id="ARBA00012438"/>
    </source>
</evidence>
<dbReference type="InterPro" id="IPR035965">
    <property type="entry name" value="PAS-like_dom_sf"/>
</dbReference>
<dbReference type="SMART" id="SM00388">
    <property type="entry name" value="HisKA"/>
    <property type="match status" value="1"/>
</dbReference>
<dbReference type="RefSeq" id="WP_103986346.1">
    <property type="nucleotide sequence ID" value="NZ_BSEC01000008.1"/>
</dbReference>
<dbReference type="Proteomes" id="UP001144323">
    <property type="component" value="Unassembled WGS sequence"/>
</dbReference>
<proteinExistence type="predicted"/>
<dbReference type="CDD" id="cd00082">
    <property type="entry name" value="HisKA"/>
    <property type="match status" value="1"/>
</dbReference>
<dbReference type="PROSITE" id="PS50113">
    <property type="entry name" value="PAC"/>
    <property type="match status" value="1"/>
</dbReference>
<dbReference type="Gene3D" id="3.30.450.20">
    <property type="entry name" value="PAS domain"/>
    <property type="match status" value="1"/>
</dbReference>
<dbReference type="PANTHER" id="PTHR43304:SF1">
    <property type="entry name" value="PAC DOMAIN-CONTAINING PROTEIN"/>
    <property type="match status" value="1"/>
</dbReference>
<keyword evidence="5" id="KW-0418">Kinase</keyword>
<dbReference type="SUPFAM" id="SSF55785">
    <property type="entry name" value="PYP-like sensor domain (PAS domain)"/>
    <property type="match status" value="1"/>
</dbReference>
<dbReference type="InterPro" id="IPR003594">
    <property type="entry name" value="HATPase_dom"/>
</dbReference>
<dbReference type="InterPro" id="IPR005467">
    <property type="entry name" value="His_kinase_dom"/>
</dbReference>
<reference evidence="9" key="1">
    <citation type="journal article" date="2023" name="Int. J. Syst. Evol. Microbiol.">
        <title>Methylocystis iwaonis sp. nov., a type II methane-oxidizing bacterium from surface soil of a rice paddy field in Japan, and emended description of the genus Methylocystis (ex Whittenbury et al. 1970) Bowman et al. 1993.</title>
        <authorList>
            <person name="Kaise H."/>
            <person name="Sawadogo J.B."/>
            <person name="Alam M.S."/>
            <person name="Ueno C."/>
            <person name="Dianou D."/>
            <person name="Shinjo R."/>
            <person name="Asakawa S."/>
        </authorList>
    </citation>
    <scope>NUCLEOTIDE SEQUENCE</scope>
    <source>
        <strain evidence="9">LMG27198</strain>
    </source>
</reference>
<dbReference type="Pfam" id="PF00512">
    <property type="entry name" value="HisKA"/>
    <property type="match status" value="1"/>
</dbReference>
<dbReference type="Gene3D" id="6.10.250.2580">
    <property type="match status" value="1"/>
</dbReference>
<dbReference type="InterPro" id="IPR004358">
    <property type="entry name" value="Sig_transdc_His_kin-like_C"/>
</dbReference>
<dbReference type="Pfam" id="PF08447">
    <property type="entry name" value="PAS_3"/>
    <property type="match status" value="1"/>
</dbReference>
<feature type="domain" description="PAC" evidence="8">
    <location>
        <begin position="98"/>
        <end position="150"/>
    </location>
</feature>
<gene>
    <name evidence="9" type="ORF">LMG27198_51330</name>
</gene>
<sequence>MVRGLAGTDSGRLAGETRRQDGLSVSDLRETLDEVGICTWSLDPGTGQVTVSENCRHVLGVPARRLSDHDAFQAVVHPEDRAARAAAVCGALERGGRYSIEYRVCKPGGETRWVRSLGRAERSRGPRPARFRGIVYCIDARRQAETRLQRLQADLIHVARLSAMGEMASALAHELNQPLGAISNYAAACDCFLAEPGAVQVAAARDALAAVAGQTQRAGAIIRRLRDFVTRGETDRRFESVAGLVEDACVLALVGTREYGIEARVDPGPPGIQVLADRVQIQQVLVNLIRNACEAMRNGARRNLGVVAAAQADRSVRISVSDTGPGVAEAVAETLFQPFVTTKPAGMGVGLSVSRSIVHAHGGRFWVDSTAAAGATFHFTLPMTED</sequence>
<dbReference type="PANTHER" id="PTHR43304">
    <property type="entry name" value="PHYTOCHROME-LIKE PROTEIN CPH1"/>
    <property type="match status" value="1"/>
</dbReference>
<dbReference type="Gene3D" id="1.10.287.130">
    <property type="match status" value="1"/>
</dbReference>
<dbReference type="SUPFAM" id="SSF55874">
    <property type="entry name" value="ATPase domain of HSP90 chaperone/DNA topoisomerase II/histidine kinase"/>
    <property type="match status" value="1"/>
</dbReference>
<dbReference type="PROSITE" id="PS50109">
    <property type="entry name" value="HIS_KIN"/>
    <property type="match status" value="1"/>
</dbReference>
<dbReference type="AlphaFoldDB" id="A0A9W6LUT1"/>
<dbReference type="EC" id="2.7.13.3" evidence="2"/>
<keyword evidence="4" id="KW-0808">Transferase</keyword>
<feature type="region of interest" description="Disordered" evidence="6">
    <location>
        <begin position="1"/>
        <end position="20"/>
    </location>
</feature>
<dbReference type="InterPro" id="IPR000700">
    <property type="entry name" value="PAS-assoc_C"/>
</dbReference>
<comment type="catalytic activity">
    <reaction evidence="1">
        <text>ATP + protein L-histidine = ADP + protein N-phospho-L-histidine.</text>
        <dbReference type="EC" id="2.7.13.3"/>
    </reaction>
</comment>
<dbReference type="GO" id="GO:0000155">
    <property type="term" value="F:phosphorelay sensor kinase activity"/>
    <property type="evidence" value="ECO:0007669"/>
    <property type="project" value="InterPro"/>
</dbReference>
<evidence type="ECO:0000313" key="9">
    <source>
        <dbReference type="EMBL" id="GLI96140.1"/>
    </source>
</evidence>
<evidence type="ECO:0000256" key="4">
    <source>
        <dbReference type="ARBA" id="ARBA00022679"/>
    </source>
</evidence>